<keyword evidence="4" id="KW-0411">Iron-sulfur</keyword>
<keyword evidence="3" id="KW-0408">Iron</keyword>
<evidence type="ECO:0000256" key="4">
    <source>
        <dbReference type="ARBA" id="ARBA00023014"/>
    </source>
</evidence>
<dbReference type="PROSITE" id="PS00198">
    <property type="entry name" value="4FE4S_FER_1"/>
    <property type="match status" value="1"/>
</dbReference>
<dbReference type="PROSITE" id="PS51379">
    <property type="entry name" value="4FE4S_FER_2"/>
    <property type="match status" value="2"/>
</dbReference>
<comment type="caution">
    <text evidence="7">The sequence shown here is derived from an EMBL/GenBank/DDBJ whole genome shotgun (WGS) entry which is preliminary data.</text>
</comment>
<dbReference type="GO" id="GO:0051539">
    <property type="term" value="F:4 iron, 4 sulfur cluster binding"/>
    <property type="evidence" value="ECO:0007669"/>
    <property type="project" value="UniProtKB-KW"/>
</dbReference>
<sequence>MKVRRAAAHPDRPGEACKAEPGAYRPEVDPRRCEGKGDCIEVCPYGVFELGRLPDETFDAMPLLARMKSWAHGRKTVFTPKADACRACGLCVVACPERALRLVAAEVG</sequence>
<dbReference type="Gene3D" id="3.30.70.20">
    <property type="match status" value="1"/>
</dbReference>
<keyword evidence="1" id="KW-0004">4Fe-4S</keyword>
<dbReference type="Proteomes" id="UP000316781">
    <property type="component" value="Unassembled WGS sequence"/>
</dbReference>
<feature type="region of interest" description="Disordered" evidence="5">
    <location>
        <begin position="1"/>
        <end position="30"/>
    </location>
</feature>
<evidence type="ECO:0000313" key="8">
    <source>
        <dbReference type="Proteomes" id="UP000316781"/>
    </source>
</evidence>
<feature type="domain" description="4Fe-4S ferredoxin-type" evidence="6">
    <location>
        <begin position="76"/>
        <end position="105"/>
    </location>
</feature>
<evidence type="ECO:0000256" key="2">
    <source>
        <dbReference type="ARBA" id="ARBA00022723"/>
    </source>
</evidence>
<gene>
    <name evidence="7" type="ORF">FM996_04720</name>
</gene>
<evidence type="ECO:0000256" key="5">
    <source>
        <dbReference type="SAM" id="MobiDB-lite"/>
    </source>
</evidence>
<protein>
    <submittedName>
        <fullName evidence="7">4Fe-4S ferredoxin</fullName>
    </submittedName>
</protein>
<dbReference type="InterPro" id="IPR050572">
    <property type="entry name" value="Fe-S_Ferredoxin"/>
</dbReference>
<evidence type="ECO:0000256" key="3">
    <source>
        <dbReference type="ARBA" id="ARBA00023004"/>
    </source>
</evidence>
<dbReference type="EMBL" id="VJMF01000020">
    <property type="protein sequence ID" value="TRL36491.1"/>
    <property type="molecule type" value="Genomic_DNA"/>
</dbReference>
<reference evidence="7 8" key="1">
    <citation type="submission" date="2019-07" db="EMBL/GenBank/DDBJ databases">
        <title>Ln-dependent methylotrophs.</title>
        <authorList>
            <person name="Tani A."/>
        </authorList>
    </citation>
    <scope>NUCLEOTIDE SEQUENCE [LARGE SCALE GENOMIC DNA]</scope>
    <source>
        <strain evidence="7 8">SM89A</strain>
    </source>
</reference>
<dbReference type="PANTHER" id="PTHR43687">
    <property type="entry name" value="ADENYLYLSULFATE REDUCTASE, BETA SUBUNIT"/>
    <property type="match status" value="1"/>
</dbReference>
<dbReference type="AlphaFoldDB" id="A0A549T3N4"/>
<feature type="compositionally biased region" description="Basic and acidic residues" evidence="5">
    <location>
        <begin position="8"/>
        <end position="18"/>
    </location>
</feature>
<organism evidence="7 8">
    <name type="scientific">Methylosinus sporium</name>
    <dbReference type="NCBI Taxonomy" id="428"/>
    <lineage>
        <taxon>Bacteria</taxon>
        <taxon>Pseudomonadati</taxon>
        <taxon>Pseudomonadota</taxon>
        <taxon>Alphaproteobacteria</taxon>
        <taxon>Hyphomicrobiales</taxon>
        <taxon>Methylocystaceae</taxon>
        <taxon>Methylosinus</taxon>
    </lineage>
</organism>
<evidence type="ECO:0000259" key="6">
    <source>
        <dbReference type="PROSITE" id="PS51379"/>
    </source>
</evidence>
<dbReference type="Pfam" id="PF13187">
    <property type="entry name" value="Fer4_9"/>
    <property type="match status" value="1"/>
</dbReference>
<dbReference type="GO" id="GO:0046872">
    <property type="term" value="F:metal ion binding"/>
    <property type="evidence" value="ECO:0007669"/>
    <property type="project" value="UniProtKB-KW"/>
</dbReference>
<evidence type="ECO:0000256" key="1">
    <source>
        <dbReference type="ARBA" id="ARBA00022485"/>
    </source>
</evidence>
<keyword evidence="2" id="KW-0479">Metal-binding</keyword>
<accession>A0A549T3N4</accession>
<dbReference type="InterPro" id="IPR017896">
    <property type="entry name" value="4Fe4S_Fe-S-bd"/>
</dbReference>
<dbReference type="SUPFAM" id="SSF54862">
    <property type="entry name" value="4Fe-4S ferredoxins"/>
    <property type="match status" value="1"/>
</dbReference>
<dbReference type="InterPro" id="IPR017900">
    <property type="entry name" value="4Fe4S_Fe_S_CS"/>
</dbReference>
<feature type="domain" description="4Fe-4S ferredoxin-type" evidence="6">
    <location>
        <begin position="24"/>
        <end position="53"/>
    </location>
</feature>
<dbReference type="PANTHER" id="PTHR43687:SF1">
    <property type="entry name" value="FERREDOXIN III"/>
    <property type="match status" value="1"/>
</dbReference>
<evidence type="ECO:0000313" key="7">
    <source>
        <dbReference type="EMBL" id="TRL36491.1"/>
    </source>
</evidence>
<name>A0A549T3N4_METSR</name>
<proteinExistence type="predicted"/>